<evidence type="ECO:0000313" key="2">
    <source>
        <dbReference type="EMBL" id="WEJ62809.1"/>
    </source>
</evidence>
<keyword evidence="3" id="KW-1185">Reference proteome</keyword>
<sequence length="257" mass="29178">MNSPTIKTTRSIKIGLLIIGDEVLSGKRQDKHLAQANSLLQPRGLALSWVKIVGDEPEFLVKTLKESFASDTVVFSFGGIGATPDDRTRQSAALALDLPIERHPEAVAEIEAQFGEEAYPQRIHMAEYPRGADIIPNFYNRVPGFSIQNHHFMPGFPMMAKPMMEWVLNQYYSDCYQSPTIEKGIKIFNGQESEWVEFMEKFEKQFPQLRLFSLPSIAEDDSRKIDLGVEGLESDVLQGYQVIIEEAKRRDSNWQPL</sequence>
<feature type="domain" description="MoaB/Mog" evidence="1">
    <location>
        <begin position="15"/>
        <end position="175"/>
    </location>
</feature>
<dbReference type="Gene3D" id="3.40.980.10">
    <property type="entry name" value="MoaB/Mog-like domain"/>
    <property type="match status" value="1"/>
</dbReference>
<dbReference type="InterPro" id="IPR036425">
    <property type="entry name" value="MoaB/Mog-like_dom_sf"/>
</dbReference>
<accession>A0ABY8CA55</accession>
<gene>
    <name evidence="2" type="ORF">NR989_00760</name>
</gene>
<proteinExistence type="predicted"/>
<name>A0ABY8CA55_9GAMM</name>
<dbReference type="Proteomes" id="UP001222275">
    <property type="component" value="Chromosome"/>
</dbReference>
<dbReference type="Pfam" id="PF00994">
    <property type="entry name" value="MoCF_biosynth"/>
    <property type="match status" value="1"/>
</dbReference>
<organism evidence="2 3">
    <name type="scientific">Thiomicrorhabdus lithotrophica</name>
    <dbReference type="NCBI Taxonomy" id="2949997"/>
    <lineage>
        <taxon>Bacteria</taxon>
        <taxon>Pseudomonadati</taxon>
        <taxon>Pseudomonadota</taxon>
        <taxon>Gammaproteobacteria</taxon>
        <taxon>Thiotrichales</taxon>
        <taxon>Piscirickettsiaceae</taxon>
        <taxon>Thiomicrorhabdus</taxon>
    </lineage>
</organism>
<dbReference type="InterPro" id="IPR001453">
    <property type="entry name" value="MoaB/Mog_dom"/>
</dbReference>
<dbReference type="EMBL" id="CP102381">
    <property type="protein sequence ID" value="WEJ62809.1"/>
    <property type="molecule type" value="Genomic_DNA"/>
</dbReference>
<dbReference type="SMART" id="SM00852">
    <property type="entry name" value="MoCF_biosynth"/>
    <property type="match status" value="1"/>
</dbReference>
<dbReference type="SUPFAM" id="SSF53218">
    <property type="entry name" value="Molybdenum cofactor biosynthesis proteins"/>
    <property type="match status" value="1"/>
</dbReference>
<dbReference type="PANTHER" id="PTHR13939">
    <property type="entry name" value="NICOTINAMIDE-NUCLEOTIDE AMIDOHYDROLASE PNCC"/>
    <property type="match status" value="1"/>
</dbReference>
<dbReference type="InterPro" id="IPR050101">
    <property type="entry name" value="CinA"/>
</dbReference>
<dbReference type="CDD" id="cd00885">
    <property type="entry name" value="cinA"/>
    <property type="match status" value="1"/>
</dbReference>
<reference evidence="2 3" key="1">
    <citation type="submission" date="2022-06" db="EMBL/GenBank/DDBJ databases">
        <title>Thiomicrohabdus sp. nov, an obligately chemolithoautotrophic, sulfur-oxidizing bacterium isolated from beach of Guanyin Mountain. Amoy.</title>
        <authorList>
            <person name="Zhu H."/>
        </authorList>
    </citation>
    <scope>NUCLEOTIDE SEQUENCE [LARGE SCALE GENOMIC DNA]</scope>
    <source>
        <strain evidence="2 3">XGS-01</strain>
    </source>
</reference>
<evidence type="ECO:0000259" key="1">
    <source>
        <dbReference type="SMART" id="SM00852"/>
    </source>
</evidence>
<protein>
    <submittedName>
        <fullName evidence="2">Competence/damage-inducible protein A</fullName>
    </submittedName>
</protein>
<dbReference type="RefSeq" id="WP_275595065.1">
    <property type="nucleotide sequence ID" value="NZ_CP102381.1"/>
</dbReference>
<evidence type="ECO:0000313" key="3">
    <source>
        <dbReference type="Proteomes" id="UP001222275"/>
    </source>
</evidence>
<dbReference type="PANTHER" id="PTHR13939:SF0">
    <property type="entry name" value="NMN AMIDOHYDROLASE-LIKE PROTEIN YFAY"/>
    <property type="match status" value="1"/>
</dbReference>